<comment type="caution">
    <text evidence="2">The sequence shown here is derived from an EMBL/GenBank/DDBJ whole genome shotgun (WGS) entry which is preliminary data.</text>
</comment>
<proteinExistence type="predicted"/>
<reference evidence="2 3" key="1">
    <citation type="submission" date="2021-07" db="EMBL/GenBank/DDBJ databases">
        <authorList>
            <person name="Palmer J.M."/>
        </authorList>
    </citation>
    <scope>NUCLEOTIDE SEQUENCE [LARGE SCALE GENOMIC DNA]</scope>
    <source>
        <strain evidence="2 3">AT_MEX2019</strain>
        <tissue evidence="2">Muscle</tissue>
    </source>
</reference>
<feature type="region of interest" description="Disordered" evidence="1">
    <location>
        <begin position="1"/>
        <end position="34"/>
    </location>
</feature>
<sequence length="84" mass="9033">MPPERRGAALIDGETCMAPSSNPSVTQVPDPCRAPGSPLRLLPSATSSSCQSENESAHFMRFGAHSEAHSHLYATKRGMFTVYL</sequence>
<protein>
    <submittedName>
        <fullName evidence="2">Uncharacterized protein</fullName>
    </submittedName>
</protein>
<evidence type="ECO:0000313" key="3">
    <source>
        <dbReference type="Proteomes" id="UP001345963"/>
    </source>
</evidence>
<name>A0ABU7CAP4_9TELE</name>
<keyword evidence="3" id="KW-1185">Reference proteome</keyword>
<evidence type="ECO:0000256" key="1">
    <source>
        <dbReference type="SAM" id="MobiDB-lite"/>
    </source>
</evidence>
<dbReference type="Proteomes" id="UP001345963">
    <property type="component" value="Unassembled WGS sequence"/>
</dbReference>
<feature type="compositionally biased region" description="Polar residues" evidence="1">
    <location>
        <begin position="18"/>
        <end position="27"/>
    </location>
</feature>
<organism evidence="2 3">
    <name type="scientific">Ataeniobius toweri</name>
    <dbReference type="NCBI Taxonomy" id="208326"/>
    <lineage>
        <taxon>Eukaryota</taxon>
        <taxon>Metazoa</taxon>
        <taxon>Chordata</taxon>
        <taxon>Craniata</taxon>
        <taxon>Vertebrata</taxon>
        <taxon>Euteleostomi</taxon>
        <taxon>Actinopterygii</taxon>
        <taxon>Neopterygii</taxon>
        <taxon>Teleostei</taxon>
        <taxon>Neoteleostei</taxon>
        <taxon>Acanthomorphata</taxon>
        <taxon>Ovalentaria</taxon>
        <taxon>Atherinomorphae</taxon>
        <taxon>Cyprinodontiformes</taxon>
        <taxon>Goodeidae</taxon>
        <taxon>Ataeniobius</taxon>
    </lineage>
</organism>
<dbReference type="EMBL" id="JAHUTI010087261">
    <property type="protein sequence ID" value="MED6259781.1"/>
    <property type="molecule type" value="Genomic_DNA"/>
</dbReference>
<accession>A0ABU7CAP4</accession>
<gene>
    <name evidence="2" type="ORF">ATANTOWER_031105</name>
</gene>
<evidence type="ECO:0000313" key="2">
    <source>
        <dbReference type="EMBL" id="MED6259781.1"/>
    </source>
</evidence>